<dbReference type="Proteomes" id="UP001596091">
    <property type="component" value="Unassembled WGS sequence"/>
</dbReference>
<comment type="caution">
    <text evidence="5">The sequence shown here is derived from an EMBL/GenBank/DDBJ whole genome shotgun (WGS) entry which is preliminary data.</text>
</comment>
<evidence type="ECO:0000259" key="4">
    <source>
        <dbReference type="Pfam" id="PF02894"/>
    </source>
</evidence>
<dbReference type="PANTHER" id="PTHR43708:SF5">
    <property type="entry name" value="CONSERVED EXPRESSED OXIDOREDUCTASE (EUROFUNG)-RELATED"/>
    <property type="match status" value="1"/>
</dbReference>
<keyword evidence="6" id="KW-1185">Reference proteome</keyword>
<dbReference type="InterPro" id="IPR004104">
    <property type="entry name" value="Gfo/Idh/MocA-like_OxRdtase_C"/>
</dbReference>
<evidence type="ECO:0000313" key="5">
    <source>
        <dbReference type="EMBL" id="MFC5863611.1"/>
    </source>
</evidence>
<evidence type="ECO:0000259" key="3">
    <source>
        <dbReference type="Pfam" id="PF01408"/>
    </source>
</evidence>
<proteinExistence type="inferred from homology"/>
<keyword evidence="2" id="KW-0560">Oxidoreductase</keyword>
<accession>A0ABW1EIC9</accession>
<dbReference type="PANTHER" id="PTHR43708">
    <property type="entry name" value="CONSERVED EXPRESSED OXIDOREDUCTASE (EUROFUNG)"/>
    <property type="match status" value="1"/>
</dbReference>
<organism evidence="5 6">
    <name type="scientific">Acidicapsa dinghuensis</name>
    <dbReference type="NCBI Taxonomy" id="2218256"/>
    <lineage>
        <taxon>Bacteria</taxon>
        <taxon>Pseudomonadati</taxon>
        <taxon>Acidobacteriota</taxon>
        <taxon>Terriglobia</taxon>
        <taxon>Terriglobales</taxon>
        <taxon>Acidobacteriaceae</taxon>
        <taxon>Acidicapsa</taxon>
    </lineage>
</organism>
<dbReference type="Gene3D" id="3.40.50.720">
    <property type="entry name" value="NAD(P)-binding Rossmann-like Domain"/>
    <property type="match status" value="1"/>
</dbReference>
<reference evidence="6" key="1">
    <citation type="journal article" date="2019" name="Int. J. Syst. Evol. Microbiol.">
        <title>The Global Catalogue of Microorganisms (GCM) 10K type strain sequencing project: providing services to taxonomists for standard genome sequencing and annotation.</title>
        <authorList>
            <consortium name="The Broad Institute Genomics Platform"/>
            <consortium name="The Broad Institute Genome Sequencing Center for Infectious Disease"/>
            <person name="Wu L."/>
            <person name="Ma J."/>
        </authorList>
    </citation>
    <scope>NUCLEOTIDE SEQUENCE [LARGE SCALE GENOMIC DNA]</scope>
    <source>
        <strain evidence="6">JCM 4087</strain>
    </source>
</reference>
<dbReference type="Pfam" id="PF01408">
    <property type="entry name" value="GFO_IDH_MocA"/>
    <property type="match status" value="1"/>
</dbReference>
<dbReference type="EMBL" id="JBHSPH010000005">
    <property type="protein sequence ID" value="MFC5863611.1"/>
    <property type="molecule type" value="Genomic_DNA"/>
</dbReference>
<feature type="domain" description="Gfo/Idh/MocA-like oxidoreductase C-terminal" evidence="4">
    <location>
        <begin position="136"/>
        <end position="344"/>
    </location>
</feature>
<dbReference type="InterPro" id="IPR000683">
    <property type="entry name" value="Gfo/Idh/MocA-like_OxRdtase_N"/>
</dbReference>
<dbReference type="NCBIfam" id="NF008607">
    <property type="entry name" value="PRK11579.1"/>
    <property type="match status" value="1"/>
</dbReference>
<dbReference type="InterPro" id="IPR051317">
    <property type="entry name" value="Gfo/Idh/MocA_oxidoreduct"/>
</dbReference>
<protein>
    <submittedName>
        <fullName evidence="5">Oxidoreductase</fullName>
    </submittedName>
</protein>
<sequence length="366" mass="39475">MEGNQKTIQVGLIGYGYAGKTFHAPLIRTVSGLELTVVGSSRRDTVQADLPGVAICPPTEVTSHPDVDLVVVATPNDSHEPLATAAMRAGKHVVVDKPFTVTLDEARSLVQVAKEEKRLLSVFQNRRWYSEVLATREILESGRLGHVSHYECHMDRFRPNVRKRWREEPGPGAGLWFDLGPHLIDQSLHLFGMPDSVQASFAILREGGQTDDWAHIQLNYKALRVILHASLLVSGGGPRSILHGTVASWAKYGGDPQEAQLIAGMLPTDPGYGVDNDPGVLFDGATGAKTEIAVPLGDQRPYYAGVRDAILNGKPAPISGEHGVAIMAILLATFAAGREGRVMPIPLTEEERSAWIASASPVVRGA</sequence>
<evidence type="ECO:0000256" key="1">
    <source>
        <dbReference type="ARBA" id="ARBA00010928"/>
    </source>
</evidence>
<evidence type="ECO:0000256" key="2">
    <source>
        <dbReference type="ARBA" id="ARBA00023002"/>
    </source>
</evidence>
<dbReference type="RefSeq" id="WP_263340113.1">
    <property type="nucleotide sequence ID" value="NZ_JAGSYH010000005.1"/>
</dbReference>
<dbReference type="Pfam" id="PF02894">
    <property type="entry name" value="GFO_IDH_MocA_C"/>
    <property type="match status" value="1"/>
</dbReference>
<dbReference type="SUPFAM" id="SSF51735">
    <property type="entry name" value="NAD(P)-binding Rossmann-fold domains"/>
    <property type="match status" value="1"/>
</dbReference>
<dbReference type="InterPro" id="IPR036291">
    <property type="entry name" value="NAD(P)-bd_dom_sf"/>
</dbReference>
<dbReference type="Gene3D" id="3.30.360.10">
    <property type="entry name" value="Dihydrodipicolinate Reductase, domain 2"/>
    <property type="match status" value="1"/>
</dbReference>
<evidence type="ECO:0000313" key="6">
    <source>
        <dbReference type="Proteomes" id="UP001596091"/>
    </source>
</evidence>
<comment type="similarity">
    <text evidence="1">Belongs to the Gfo/Idh/MocA family.</text>
</comment>
<feature type="domain" description="Gfo/Idh/MocA-like oxidoreductase N-terminal" evidence="3">
    <location>
        <begin position="8"/>
        <end position="122"/>
    </location>
</feature>
<name>A0ABW1EIC9_9BACT</name>
<gene>
    <name evidence="5" type="ORF">ACFPT7_14990</name>
</gene>